<evidence type="ECO:0000313" key="1">
    <source>
        <dbReference type="EMBL" id="RHZ89570.1"/>
    </source>
</evidence>
<reference evidence="1 2" key="1">
    <citation type="submission" date="2018-08" db="EMBL/GenBank/DDBJ databases">
        <title>Genome and evolution of the arbuscular mycorrhizal fungus Diversispora epigaea (formerly Glomus versiforme) and its bacterial endosymbionts.</title>
        <authorList>
            <person name="Sun X."/>
            <person name="Fei Z."/>
            <person name="Harrison M."/>
        </authorList>
    </citation>
    <scope>NUCLEOTIDE SEQUENCE [LARGE SCALE GENOMIC DNA]</scope>
    <source>
        <strain evidence="1 2">IT104</strain>
    </source>
</reference>
<keyword evidence="2" id="KW-1185">Reference proteome</keyword>
<accession>A0A397JYP9</accession>
<evidence type="ECO:0000313" key="2">
    <source>
        <dbReference type="Proteomes" id="UP000266861"/>
    </source>
</evidence>
<dbReference type="Proteomes" id="UP000266861">
    <property type="component" value="Unassembled WGS sequence"/>
</dbReference>
<name>A0A397JYP9_9GLOM</name>
<dbReference type="AlphaFoldDB" id="A0A397JYP9"/>
<dbReference type="EMBL" id="PQFF01000011">
    <property type="protein sequence ID" value="RHZ89570.1"/>
    <property type="molecule type" value="Genomic_DNA"/>
</dbReference>
<comment type="caution">
    <text evidence="1">The sequence shown here is derived from an EMBL/GenBank/DDBJ whole genome shotgun (WGS) entry which is preliminary data.</text>
</comment>
<sequence length="140" mass="16693">MAFNKIVRRDSGFFEDISKESDFFFVTLENVLKPILHENRKVPSYHVRKNFYAIKRNSCSFEITSNIQRFSEFNNKFELTRGYDDDTSDDSDSNSFKLPLEYYLKPIPFEQKIVPYYGKKTTFIPISKQNSCSFFIDLWM</sequence>
<organism evidence="1 2">
    <name type="scientific">Diversispora epigaea</name>
    <dbReference type="NCBI Taxonomy" id="1348612"/>
    <lineage>
        <taxon>Eukaryota</taxon>
        <taxon>Fungi</taxon>
        <taxon>Fungi incertae sedis</taxon>
        <taxon>Mucoromycota</taxon>
        <taxon>Glomeromycotina</taxon>
        <taxon>Glomeromycetes</taxon>
        <taxon>Diversisporales</taxon>
        <taxon>Diversisporaceae</taxon>
        <taxon>Diversispora</taxon>
    </lineage>
</organism>
<protein>
    <submittedName>
        <fullName evidence="1">Uncharacterized protein</fullName>
    </submittedName>
</protein>
<dbReference type="OrthoDB" id="2377282at2759"/>
<proteinExistence type="predicted"/>
<gene>
    <name evidence="1" type="ORF">Glove_13g207</name>
</gene>